<keyword evidence="2" id="KW-1185">Reference proteome</keyword>
<sequence>LAYVLGGVDGLVELLRAGQAMTDRDGRGHCVQQAAAWAVYELALQQLERGKAGASEWSQSDVLVALLLDAMRSRRSPPPLELLWACCSALRQLTQEQPCRGSLFVERGGDEALLAALGLGQGAKDAEGEALLVAGMQLMTSLVE</sequence>
<dbReference type="EMBL" id="CAJNNV010031156">
    <property type="protein sequence ID" value="CAE8634844.1"/>
    <property type="molecule type" value="Genomic_DNA"/>
</dbReference>
<dbReference type="Gene3D" id="1.25.10.10">
    <property type="entry name" value="Leucine-rich Repeat Variant"/>
    <property type="match status" value="1"/>
</dbReference>
<accession>A0A813HBA8</accession>
<dbReference type="InterPro" id="IPR011989">
    <property type="entry name" value="ARM-like"/>
</dbReference>
<proteinExistence type="predicted"/>
<evidence type="ECO:0000313" key="2">
    <source>
        <dbReference type="Proteomes" id="UP000654075"/>
    </source>
</evidence>
<evidence type="ECO:0000313" key="1">
    <source>
        <dbReference type="EMBL" id="CAE8634844.1"/>
    </source>
</evidence>
<comment type="caution">
    <text evidence="1">The sequence shown here is derived from an EMBL/GenBank/DDBJ whole genome shotgun (WGS) entry which is preliminary data.</text>
</comment>
<dbReference type="OMA" id="QQATAWA"/>
<dbReference type="Proteomes" id="UP000654075">
    <property type="component" value="Unassembled WGS sequence"/>
</dbReference>
<dbReference type="InterPro" id="IPR016024">
    <property type="entry name" value="ARM-type_fold"/>
</dbReference>
<reference evidence="1" key="1">
    <citation type="submission" date="2021-02" db="EMBL/GenBank/DDBJ databases">
        <authorList>
            <person name="Dougan E. K."/>
            <person name="Rhodes N."/>
            <person name="Thang M."/>
            <person name="Chan C."/>
        </authorList>
    </citation>
    <scope>NUCLEOTIDE SEQUENCE</scope>
</reference>
<feature type="non-terminal residue" evidence="1">
    <location>
        <position position="1"/>
    </location>
</feature>
<dbReference type="OrthoDB" id="10565218at2759"/>
<dbReference type="SUPFAM" id="SSF48371">
    <property type="entry name" value="ARM repeat"/>
    <property type="match status" value="1"/>
</dbReference>
<name>A0A813HBA8_POLGL</name>
<protein>
    <submittedName>
        <fullName evidence="1">Uncharacterized protein</fullName>
    </submittedName>
</protein>
<gene>
    <name evidence="1" type="ORF">PGLA1383_LOCUS50459</name>
</gene>
<feature type="non-terminal residue" evidence="1">
    <location>
        <position position="144"/>
    </location>
</feature>
<organism evidence="1 2">
    <name type="scientific">Polarella glacialis</name>
    <name type="common">Dinoflagellate</name>
    <dbReference type="NCBI Taxonomy" id="89957"/>
    <lineage>
        <taxon>Eukaryota</taxon>
        <taxon>Sar</taxon>
        <taxon>Alveolata</taxon>
        <taxon>Dinophyceae</taxon>
        <taxon>Suessiales</taxon>
        <taxon>Suessiaceae</taxon>
        <taxon>Polarella</taxon>
    </lineage>
</organism>
<dbReference type="AlphaFoldDB" id="A0A813HBA8"/>